<keyword evidence="2" id="KW-0472">Membrane</keyword>
<feature type="region of interest" description="Disordered" evidence="1">
    <location>
        <begin position="423"/>
        <end position="452"/>
    </location>
</feature>
<feature type="chain" id="PRO_5002095957" evidence="3">
    <location>
        <begin position="22"/>
        <end position="749"/>
    </location>
</feature>
<evidence type="ECO:0000256" key="3">
    <source>
        <dbReference type="SAM" id="SignalP"/>
    </source>
</evidence>
<evidence type="ECO:0000256" key="1">
    <source>
        <dbReference type="SAM" id="MobiDB-lite"/>
    </source>
</evidence>
<feature type="compositionally biased region" description="Basic and acidic residues" evidence="1">
    <location>
        <begin position="642"/>
        <end position="652"/>
    </location>
</feature>
<evidence type="ECO:0000313" key="5">
    <source>
        <dbReference type="Proteomes" id="UP000031036"/>
    </source>
</evidence>
<reference evidence="4 5" key="1">
    <citation type="submission" date="2014-11" db="EMBL/GenBank/DDBJ databases">
        <title>Genetic blueprint of the zoonotic pathogen Toxocara canis.</title>
        <authorList>
            <person name="Zhu X.-Q."/>
            <person name="Korhonen P.K."/>
            <person name="Cai H."/>
            <person name="Young N.D."/>
            <person name="Nejsum P."/>
            <person name="von Samson-Himmelstjerna G."/>
            <person name="Boag P.R."/>
            <person name="Tan P."/>
            <person name="Li Q."/>
            <person name="Min J."/>
            <person name="Yang Y."/>
            <person name="Wang X."/>
            <person name="Fang X."/>
            <person name="Hall R.S."/>
            <person name="Hofmann A."/>
            <person name="Sternberg P.W."/>
            <person name="Jex A.R."/>
            <person name="Gasser R.B."/>
        </authorList>
    </citation>
    <scope>NUCLEOTIDE SEQUENCE [LARGE SCALE GENOMIC DNA]</scope>
    <source>
        <strain evidence="4">PN_DK_2014</strain>
    </source>
</reference>
<feature type="compositionally biased region" description="Basic and acidic residues" evidence="1">
    <location>
        <begin position="606"/>
        <end position="616"/>
    </location>
</feature>
<protein>
    <submittedName>
        <fullName evidence="4">Uncharacterized protein</fullName>
    </submittedName>
</protein>
<dbReference type="AlphaFoldDB" id="A0A0B2V745"/>
<feature type="signal peptide" evidence="3">
    <location>
        <begin position="1"/>
        <end position="21"/>
    </location>
</feature>
<keyword evidence="2" id="KW-0812">Transmembrane</keyword>
<feature type="region of interest" description="Disordered" evidence="1">
    <location>
        <begin position="589"/>
        <end position="749"/>
    </location>
</feature>
<feature type="compositionally biased region" description="Basic and acidic residues" evidence="1">
    <location>
        <begin position="660"/>
        <end position="669"/>
    </location>
</feature>
<feature type="compositionally biased region" description="Basic and acidic residues" evidence="1">
    <location>
        <begin position="691"/>
        <end position="702"/>
    </location>
</feature>
<keyword evidence="3" id="KW-0732">Signal</keyword>
<feature type="compositionally biased region" description="Polar residues" evidence="1">
    <location>
        <begin position="519"/>
        <end position="549"/>
    </location>
</feature>
<dbReference type="OrthoDB" id="5842775at2759"/>
<accession>A0A0B2V745</accession>
<feature type="compositionally biased region" description="Polar residues" evidence="1">
    <location>
        <begin position="720"/>
        <end position="733"/>
    </location>
</feature>
<evidence type="ECO:0000313" key="4">
    <source>
        <dbReference type="EMBL" id="KHN76790.1"/>
    </source>
</evidence>
<feature type="compositionally biased region" description="Basic and acidic residues" evidence="1">
    <location>
        <begin position="624"/>
        <end position="634"/>
    </location>
</feature>
<sequence length="749" mass="84478">MRRSFFILLAFSVQLARCTLSDGDQRCECKSKSLRGTFTNDELRELEKTLTSKNTYHPTNISQQYSSSIIESLCYVLRKHLAMSCQDEGSHSTRRKKSAVNGVSVYRDEDKDQLHITDCLSYLNRCIRQVHMGAVDDFLLTSNGSHIYYLQGKQVYASNVKNFAIRRKTISVFNVSSQRSRLLYSNAKLNLLYEECGDKVKRFMLYKLGWCEPMCVLSEYGKRMLRMKRAINRTKISIDPFVEEQQREAKITVILGLVFGVPLATLLIIAIIAIIACCCYCRKSTDDSQRENDDDCVPQSLVENARKAEPRPSQKDRFLPENFDVKQFQFKGPLVIERKPVFTSFHELEGDPPQQQTPEDHVEFDETMNEAYEIGEGVEKFAEHSKPASPEKQNKDAAFRNRSEHAAIVEAAAAKEVRDALAHALRRKHSAERLQPEHPLTTSSTQASEKKLKAHETGAILRNILGKKQPNSTVSWDIDDTQMTQCTAISPNPSKNEKKSYGKKSSFLRRQKSKRSDAPLQSTQMTQPSAATETTPRTPVTSPNFSYGATQTETLNSQTATITGRTTSVSPFPSAHALNVLRKRFSVRKKTVKETSKEMISSTRTSAEKTSEEKTTVTKSTKQSAEENLKERTTGKTSVEQPTEKAIKERTTGKTSVKQSAEKNLKEKPTGTACGKQSDKEKMKHKTVSTKSDRRSAEKNNEKAIGAKSSRKTTEENSKQRTSGTIPRTQSAEKNQKKKQLEQVILTNN</sequence>
<feature type="transmembrane region" description="Helical" evidence="2">
    <location>
        <begin position="253"/>
        <end position="281"/>
    </location>
</feature>
<dbReference type="EMBL" id="JPKZ01002430">
    <property type="protein sequence ID" value="KHN76790.1"/>
    <property type="molecule type" value="Genomic_DNA"/>
</dbReference>
<organism evidence="4 5">
    <name type="scientific">Toxocara canis</name>
    <name type="common">Canine roundworm</name>
    <dbReference type="NCBI Taxonomy" id="6265"/>
    <lineage>
        <taxon>Eukaryota</taxon>
        <taxon>Metazoa</taxon>
        <taxon>Ecdysozoa</taxon>
        <taxon>Nematoda</taxon>
        <taxon>Chromadorea</taxon>
        <taxon>Rhabditida</taxon>
        <taxon>Spirurina</taxon>
        <taxon>Ascaridomorpha</taxon>
        <taxon>Ascaridoidea</taxon>
        <taxon>Toxocaridae</taxon>
        <taxon>Toxocara</taxon>
    </lineage>
</organism>
<gene>
    <name evidence="4" type="ORF">Tcan_14088</name>
</gene>
<keyword evidence="5" id="KW-1185">Reference proteome</keyword>
<proteinExistence type="predicted"/>
<feature type="region of interest" description="Disordered" evidence="1">
    <location>
        <begin position="486"/>
        <end position="549"/>
    </location>
</feature>
<comment type="caution">
    <text evidence="4">The sequence shown here is derived from an EMBL/GenBank/DDBJ whole genome shotgun (WGS) entry which is preliminary data.</text>
</comment>
<keyword evidence="2" id="KW-1133">Transmembrane helix</keyword>
<evidence type="ECO:0000256" key="2">
    <source>
        <dbReference type="SAM" id="Phobius"/>
    </source>
</evidence>
<dbReference type="Proteomes" id="UP000031036">
    <property type="component" value="Unassembled WGS sequence"/>
</dbReference>
<name>A0A0B2V745_TOXCA</name>